<gene>
    <name evidence="1" type="ORF">ALO41_05322</name>
</gene>
<accession>A0A0Q0CMZ9</accession>
<evidence type="ECO:0008006" key="3">
    <source>
        <dbReference type="Google" id="ProtNLM"/>
    </source>
</evidence>
<dbReference type="CDD" id="cd22657">
    <property type="entry name" value="ClyA_XaxA-like"/>
    <property type="match status" value="1"/>
</dbReference>
<sequence>MNICSPSGNKDIPMNPLSYDVMQAEPLSADPKADEAIKTAELFSTMSSANDKQVTRAPGLILTKEQIINLKKYELAGLALPIELEDIIVYLGYSKGAGAGLEPEDFLKSFNLIHRHARRWSPLRTDLLGIGSKLKVFAGKMLVYGQSMEEINGDVRAGKIVDHHQIKTLEDVKRLHLELGKDFPGIALDENDKEITQEIGSHLTDILDLIAANLADAQTIKKELDQFGLDLSLHVGPEIQRKMVAIDNSSLPADVAKLNLNIEQRAKDIDEKNKEYKAVVQQSLNSVSSLNIVGLALGIYFGVEAENVRYARNELMTQQSADIDNLQDKNTILGSLSRVKFNLQNLATIVVDADVATKNLITVWNKLFLFIEASAVSASEINDALSLRQFMNHFRQVVHPWKTIEVDSDALLNVFKEADEGRLQEP</sequence>
<proteinExistence type="predicted"/>
<dbReference type="NCBIfam" id="NF033928">
    <property type="entry name" value="alph_xenorhab_A"/>
    <property type="match status" value="1"/>
</dbReference>
<dbReference type="Proteomes" id="UP000050266">
    <property type="component" value="Unassembled WGS sequence"/>
</dbReference>
<evidence type="ECO:0000313" key="2">
    <source>
        <dbReference type="Proteomes" id="UP000050266"/>
    </source>
</evidence>
<dbReference type="PATRIC" id="fig|251720.4.peg.4389"/>
<reference evidence="1 2" key="1">
    <citation type="submission" date="2015-09" db="EMBL/GenBank/DDBJ databases">
        <title>Genome announcement of multiple Pseudomonas syringae strains.</title>
        <authorList>
            <person name="Thakur S."/>
            <person name="Wang P.W."/>
            <person name="Gong Y."/>
            <person name="Weir B.S."/>
            <person name="Guttman D.S."/>
        </authorList>
    </citation>
    <scope>NUCLEOTIDE SEQUENCE [LARGE SCALE GENOMIC DNA]</scope>
    <source>
        <strain evidence="1 2">ICMP3962</strain>
    </source>
</reference>
<protein>
    <recommendedName>
        <fullName evidence="3">Binary cytotoxin component</fullName>
    </recommendedName>
</protein>
<dbReference type="Gene3D" id="1.20.1170.10">
    <property type="match status" value="1"/>
</dbReference>
<dbReference type="SUPFAM" id="SSF58100">
    <property type="entry name" value="Bacterial hemolysins"/>
    <property type="match status" value="1"/>
</dbReference>
<dbReference type="EMBL" id="LJRQ01000282">
    <property type="protein sequence ID" value="KPZ10253.1"/>
    <property type="molecule type" value="Genomic_DNA"/>
</dbReference>
<feature type="non-terminal residue" evidence="1">
    <location>
        <position position="426"/>
    </location>
</feature>
<comment type="caution">
    <text evidence="1">The sequence shown here is derived from an EMBL/GenBank/DDBJ whole genome shotgun (WGS) entry which is preliminary data.</text>
</comment>
<name>A0A0Q0CMZ9_PSEA0</name>
<evidence type="ECO:0000313" key="1">
    <source>
        <dbReference type="EMBL" id="KPZ10253.1"/>
    </source>
</evidence>
<dbReference type="AlphaFoldDB" id="A0A0Q0CMZ9"/>
<organism evidence="1 2">
    <name type="scientific">Pseudomonas amygdali pv. ulmi</name>
    <dbReference type="NCBI Taxonomy" id="251720"/>
    <lineage>
        <taxon>Bacteria</taxon>
        <taxon>Pseudomonadati</taxon>
        <taxon>Pseudomonadota</taxon>
        <taxon>Gammaproteobacteria</taxon>
        <taxon>Pseudomonadales</taxon>
        <taxon>Pseudomonadaceae</taxon>
        <taxon>Pseudomonas</taxon>
        <taxon>Pseudomonas amygdali</taxon>
    </lineage>
</organism>